<keyword evidence="2" id="KW-0067">ATP-binding</keyword>
<dbReference type="Proteomes" id="UP000789423">
    <property type="component" value="Unassembled WGS sequence"/>
</dbReference>
<dbReference type="InterPro" id="IPR032781">
    <property type="entry name" value="ABC_tran_Xtn"/>
</dbReference>
<dbReference type="InterPro" id="IPR051309">
    <property type="entry name" value="ABCF_ATPase"/>
</dbReference>
<reference evidence="5 6" key="1">
    <citation type="submission" date="2021-10" db="EMBL/GenBank/DDBJ databases">
        <authorList>
            <person name="Criscuolo A."/>
        </authorList>
    </citation>
    <scope>NUCLEOTIDE SEQUENCE [LARGE SCALE GENOMIC DNA]</scope>
    <source>
        <strain evidence="6">CIP 111899</strain>
    </source>
</reference>
<evidence type="ECO:0000256" key="1">
    <source>
        <dbReference type="ARBA" id="ARBA00022741"/>
    </source>
</evidence>
<accession>A0ABM8YFR9</accession>
<evidence type="ECO:0000313" key="5">
    <source>
        <dbReference type="EMBL" id="CAG9614596.1"/>
    </source>
</evidence>
<feature type="domain" description="ABC transporter" evidence="4">
    <location>
        <begin position="4"/>
        <end position="193"/>
    </location>
</feature>
<dbReference type="PROSITE" id="PS00211">
    <property type="entry name" value="ABC_TRANSPORTER_1"/>
    <property type="match status" value="1"/>
</dbReference>
<dbReference type="InterPro" id="IPR003439">
    <property type="entry name" value="ABC_transporter-like_ATP-bd"/>
</dbReference>
<evidence type="ECO:0000313" key="6">
    <source>
        <dbReference type="Proteomes" id="UP000789423"/>
    </source>
</evidence>
<gene>
    <name evidence="5" type="primary">expZ</name>
    <name evidence="5" type="ORF">BACCIP111899_03829</name>
</gene>
<evidence type="ECO:0000256" key="3">
    <source>
        <dbReference type="SAM" id="Coils"/>
    </source>
</evidence>
<dbReference type="CDD" id="cd03221">
    <property type="entry name" value="ABCF_EF-3"/>
    <property type="match status" value="2"/>
</dbReference>
<proteinExistence type="predicted"/>
<feature type="domain" description="ABC transporter" evidence="4">
    <location>
        <begin position="288"/>
        <end position="496"/>
    </location>
</feature>
<dbReference type="SMART" id="SM00382">
    <property type="entry name" value="AAA"/>
    <property type="match status" value="2"/>
</dbReference>
<sequence length="545" mass="62090">MTILTARNIEKSFGDRTLFTLQALDIHAYDRIGIVGVNGAGKSTLLQILSKEIEPDYGTIDHYGSIAIIPQFHEETLETASSLSKGQWGISHITTNMSGGERGRLKIAHALEQEASILFADEPTSHLDMYGTEQLEKALQSYKGAILLISHDRSLLDAICTKIIEIEDGSVREYKGNYTNYREQKEQQRQHQQSEFEQYTKEKQRLEKAITSRQQRAAGMTKIPTRFSSSESKLYKSDAAYSQGNVQKAAKALETRLEQLEKKEKPREIVQAKFDAQYHAPIHSKTIVQFNKVTKKIGSRTLFHNINGSMAPGAKLAILGKNGSGKTTLFHMIQTNERGIQLSKSCKIGYFEQTLAILQNDKTILQNVMEETRYDESFVRTILARLLFRREDVHKQVNVLSGGERVKVALAKIFLGDYNILLLDEPTNYLDLATQEELEQMLQHYPGTVLFISHDRTFVHKIADHILHLDEEAPRLFQGNYEQYTKRTEQASINPTEQELLRLQTKLTEVIGRISMPGRHDNVILLENEYEQLLHKIQECKKSVL</sequence>
<name>A0ABM8YFR9_9BACI</name>
<dbReference type="EMBL" id="CAKJTI010000032">
    <property type="protein sequence ID" value="CAG9614596.1"/>
    <property type="molecule type" value="Genomic_DNA"/>
</dbReference>
<dbReference type="InterPro" id="IPR003593">
    <property type="entry name" value="AAA+_ATPase"/>
</dbReference>
<dbReference type="Pfam" id="PF12848">
    <property type="entry name" value="ABC_tran_Xtn"/>
    <property type="match status" value="1"/>
</dbReference>
<dbReference type="Gene3D" id="3.40.50.300">
    <property type="entry name" value="P-loop containing nucleotide triphosphate hydrolases"/>
    <property type="match status" value="3"/>
</dbReference>
<keyword evidence="6" id="KW-1185">Reference proteome</keyword>
<dbReference type="InterPro" id="IPR017871">
    <property type="entry name" value="ABC_transporter-like_CS"/>
</dbReference>
<dbReference type="SUPFAM" id="SSF52540">
    <property type="entry name" value="P-loop containing nucleoside triphosphate hydrolases"/>
    <property type="match status" value="2"/>
</dbReference>
<dbReference type="PROSITE" id="PS50893">
    <property type="entry name" value="ABC_TRANSPORTER_2"/>
    <property type="match status" value="2"/>
</dbReference>
<keyword evidence="3" id="KW-0175">Coiled coil</keyword>
<organism evidence="5 6">
    <name type="scientific">Bacillus rhizoplanae</name>
    <dbReference type="NCBI Taxonomy" id="2880966"/>
    <lineage>
        <taxon>Bacteria</taxon>
        <taxon>Bacillati</taxon>
        <taxon>Bacillota</taxon>
        <taxon>Bacilli</taxon>
        <taxon>Bacillales</taxon>
        <taxon>Bacillaceae</taxon>
        <taxon>Bacillus</taxon>
    </lineage>
</organism>
<protein>
    <submittedName>
        <fullName evidence="5">Nucleotide-binding protein ExpZ</fullName>
    </submittedName>
</protein>
<evidence type="ECO:0000259" key="4">
    <source>
        <dbReference type="PROSITE" id="PS50893"/>
    </source>
</evidence>
<evidence type="ECO:0000256" key="2">
    <source>
        <dbReference type="ARBA" id="ARBA00022840"/>
    </source>
</evidence>
<dbReference type="Pfam" id="PF00005">
    <property type="entry name" value="ABC_tran"/>
    <property type="match status" value="2"/>
</dbReference>
<dbReference type="PANTHER" id="PTHR42855:SF2">
    <property type="entry name" value="DRUG RESISTANCE ABC TRANSPORTER,ATP-BINDING PROTEIN"/>
    <property type="match status" value="1"/>
</dbReference>
<keyword evidence="1" id="KW-0547">Nucleotide-binding</keyword>
<dbReference type="RefSeq" id="WP_230576540.1">
    <property type="nucleotide sequence ID" value="NZ_CAKJTI010000032.1"/>
</dbReference>
<dbReference type="PANTHER" id="PTHR42855">
    <property type="entry name" value="ABC TRANSPORTER ATP-BINDING SUBUNIT"/>
    <property type="match status" value="1"/>
</dbReference>
<dbReference type="NCBIfam" id="NF000355">
    <property type="entry name" value="ribo_prot_ABC_F"/>
    <property type="match status" value="1"/>
</dbReference>
<feature type="coiled-coil region" evidence="3">
    <location>
        <begin position="171"/>
        <end position="216"/>
    </location>
</feature>
<comment type="caution">
    <text evidence="5">The sequence shown here is derived from an EMBL/GenBank/DDBJ whole genome shotgun (WGS) entry which is preliminary data.</text>
</comment>
<dbReference type="InterPro" id="IPR027417">
    <property type="entry name" value="P-loop_NTPase"/>
</dbReference>